<dbReference type="InterPro" id="IPR052024">
    <property type="entry name" value="Methanogen_methyltrans"/>
</dbReference>
<dbReference type="InterPro" id="IPR000257">
    <property type="entry name" value="Uroporphyrinogen_deCOase"/>
</dbReference>
<name>A0ABZ3J9Q4_SPOA4</name>
<dbReference type="InterPro" id="IPR038071">
    <property type="entry name" value="UROD/MetE-like_sf"/>
</dbReference>
<dbReference type="CDD" id="cd03465">
    <property type="entry name" value="URO-D_like"/>
    <property type="match status" value="1"/>
</dbReference>
<keyword evidence="3" id="KW-1185">Reference proteome</keyword>
<organism evidence="2 3">
    <name type="scientific">Sporomusa acidovorans (strain ATCC 49682 / DSM 3132 / Mol)</name>
    <dbReference type="NCBI Taxonomy" id="1123286"/>
    <lineage>
        <taxon>Bacteria</taxon>
        <taxon>Bacillati</taxon>
        <taxon>Bacillota</taxon>
        <taxon>Negativicutes</taxon>
        <taxon>Selenomonadales</taxon>
        <taxon>Sporomusaceae</taxon>
        <taxon>Sporomusa</taxon>
    </lineage>
</organism>
<dbReference type="EC" id="4.1.1.37" evidence="2"/>
<dbReference type="RefSeq" id="WP_093792204.1">
    <property type="nucleotide sequence ID" value="NZ_CP155571.1"/>
</dbReference>
<evidence type="ECO:0000313" key="3">
    <source>
        <dbReference type="Proteomes" id="UP000216052"/>
    </source>
</evidence>
<accession>A0ABZ3J9Q4</accession>
<keyword evidence="2" id="KW-0456">Lyase</keyword>
<protein>
    <submittedName>
        <fullName evidence="2">Uroporphyrinogen decarboxylase</fullName>
        <ecNumber evidence="2">4.1.1.37</ecNumber>
    </submittedName>
</protein>
<dbReference type="Gene3D" id="3.20.20.210">
    <property type="match status" value="1"/>
</dbReference>
<evidence type="ECO:0000313" key="2">
    <source>
        <dbReference type="EMBL" id="XFO75154.1"/>
    </source>
</evidence>
<feature type="domain" description="Uroporphyrinogen decarboxylase (URO-D)" evidence="1">
    <location>
        <begin position="4"/>
        <end position="334"/>
    </location>
</feature>
<reference evidence="2" key="1">
    <citation type="submission" date="2024-05" db="EMBL/GenBank/DDBJ databases">
        <title>Isolation and characterization of Sporomusa carbonis sp. nov., a carboxydotrophic hydrogenogen in the genus of Sporomusa isolated from a charcoal burning pile.</title>
        <authorList>
            <person name="Boeer T."/>
            <person name="Rosenbaum F."/>
            <person name="Eysell L."/>
            <person name="Mueller V."/>
            <person name="Daniel R."/>
            <person name="Poehlein A."/>
        </authorList>
    </citation>
    <scope>NUCLEOTIDE SEQUENCE [LARGE SCALE GENOMIC DNA]</scope>
    <source>
        <strain evidence="2">DSM 3132</strain>
    </source>
</reference>
<dbReference type="PANTHER" id="PTHR47099">
    <property type="entry name" value="METHYLCOBAMIDE:COM METHYLTRANSFERASE MTBA"/>
    <property type="match status" value="1"/>
</dbReference>
<dbReference type="Pfam" id="PF01208">
    <property type="entry name" value="URO-D"/>
    <property type="match status" value="1"/>
</dbReference>
<gene>
    <name evidence="2" type="primary">hemE_7</name>
    <name evidence="2" type="ORF">SPACI_052690</name>
</gene>
<dbReference type="PANTHER" id="PTHR47099:SF1">
    <property type="entry name" value="METHYLCOBAMIDE:COM METHYLTRANSFERASE MTBA"/>
    <property type="match status" value="1"/>
</dbReference>
<evidence type="ECO:0000259" key="1">
    <source>
        <dbReference type="Pfam" id="PF01208"/>
    </source>
</evidence>
<dbReference type="GO" id="GO:0004853">
    <property type="term" value="F:uroporphyrinogen decarboxylase activity"/>
    <property type="evidence" value="ECO:0007669"/>
    <property type="project" value="UniProtKB-EC"/>
</dbReference>
<dbReference type="Proteomes" id="UP000216052">
    <property type="component" value="Chromosome"/>
</dbReference>
<sequence length="345" mass="37482">MNSLERFLAAASFSPADRIPSAPQVYGLAAVMAGVTIYQYIHCGKVMADCQWAAQQTLGYDALFVYGGNAVEAEALGCSLAYPSHYYPHIVKPVLESWQDWGKLKPVPNCQAGIFSVLQQACGILRQRAEDNIPVIGIVTGPVTLAGQILGIEKLLFTLADEPEGFLRLLKRTTEASLQFARLLLRAGAHIIMLNDPSASPNLIPKNMYAEMVLPFQQAILQELRSLKPFLLWLQIVGYTWGILPGMAQAGADLLTVDYQVDLAEARTLAPAAALAGNLKPLSFVMDGPEFIAQEIGALCKKMGHDPGKNGWILSSGCEIPPESRVENIRMLVEKPAGEKPNKPI</sequence>
<dbReference type="EMBL" id="CP155571">
    <property type="protein sequence ID" value="XFO75154.1"/>
    <property type="molecule type" value="Genomic_DNA"/>
</dbReference>
<proteinExistence type="predicted"/>
<dbReference type="SUPFAM" id="SSF51726">
    <property type="entry name" value="UROD/MetE-like"/>
    <property type="match status" value="1"/>
</dbReference>